<gene>
    <name evidence="1" type="ORF">AB4Y32_31205</name>
</gene>
<dbReference type="Proteomes" id="UP001558850">
    <property type="component" value="Unassembled WGS sequence"/>
</dbReference>
<keyword evidence="2" id="KW-1185">Reference proteome</keyword>
<name>A0ACC6U9A4_9BURK</name>
<proteinExistence type="predicted"/>
<evidence type="ECO:0000313" key="1">
    <source>
        <dbReference type="EMBL" id="MEX3936203.1"/>
    </source>
</evidence>
<organism evidence="1 2">
    <name type="scientific">Paraburkholderia phymatum</name>
    <dbReference type="NCBI Taxonomy" id="148447"/>
    <lineage>
        <taxon>Bacteria</taxon>
        <taxon>Pseudomonadati</taxon>
        <taxon>Pseudomonadota</taxon>
        <taxon>Betaproteobacteria</taxon>
        <taxon>Burkholderiales</taxon>
        <taxon>Burkholderiaceae</taxon>
        <taxon>Paraburkholderia</taxon>
    </lineage>
</organism>
<comment type="caution">
    <text evidence="1">The sequence shown here is derived from an EMBL/GenBank/DDBJ whole genome shotgun (WGS) entry which is preliminary data.</text>
</comment>
<accession>A0ACC6U9A4</accession>
<evidence type="ECO:0000313" key="2">
    <source>
        <dbReference type="Proteomes" id="UP001558850"/>
    </source>
</evidence>
<sequence length="328" mass="35367">MFVAENARQRADGYRGSVSSFQRIAFVLTDACDLLGVTVVAEALECASELAGVQHACKYGVQLLSANGGLVKCHRSLVVSTGKLGDTIGTRFACVFVAAGPNVDEVCNGLSHAAWLQRVRATATPVRFLAADTVHVSERDRVVEESQAKARLSGAIKAAFEVIRDDMGESIAREALHRTVSVHVDTILSSTDAGMTTADKVRAAGQWLRNNCHRPVSVADAAHACAMSQRTLLRYFQACLGTSPSEYLQRARLDLACVLLAETSLPADKIARRVGLTDGGRLGKLFRRCLGKSPTEYRAWQHARTNGLQPVHANERPREVPADMEAAA</sequence>
<reference evidence="1" key="1">
    <citation type="submission" date="2024-07" db="EMBL/GenBank/DDBJ databases">
        <title>A survey of Mimosa microsymbionts across Brazilian biomes reveals a high diversity of Paraburkholderia nodulating endemic species, but also that Cupriavidus is common as a symbiont of widespread species.</title>
        <authorList>
            <person name="Rouws L."/>
            <person name="Barauna A."/>
            <person name="Beukes C."/>
            <person name="Rouws J.R.C."/>
            <person name="De Faria S.M."/>
            <person name="Gross E."/>
            <person name="Bueno Dos Reis Junior F."/>
            <person name="Simon M.F."/>
            <person name="Maluk M."/>
            <person name="Odee D.W."/>
            <person name="Kenicer G."/>
            <person name="Young J.P.W."/>
            <person name="Reis V.M."/>
            <person name="Zilli J."/>
            <person name="James E.K."/>
        </authorList>
    </citation>
    <scope>NUCLEOTIDE SEQUENCE</scope>
    <source>
        <strain evidence="1">EG181B</strain>
    </source>
</reference>
<protein>
    <submittedName>
        <fullName evidence="1">Helix-turn-helix domain-containing protein</fullName>
    </submittedName>
</protein>
<dbReference type="EMBL" id="JBFRCH010000028">
    <property type="protein sequence ID" value="MEX3936203.1"/>
    <property type="molecule type" value="Genomic_DNA"/>
</dbReference>